<keyword evidence="8" id="KW-1185">Reference proteome</keyword>
<dbReference type="InterPro" id="IPR002104">
    <property type="entry name" value="Integrase_catalytic"/>
</dbReference>
<dbReference type="GO" id="GO:0006310">
    <property type="term" value="P:DNA recombination"/>
    <property type="evidence" value="ECO:0007669"/>
    <property type="project" value="UniProtKB-KW"/>
</dbReference>
<proteinExistence type="inferred from homology"/>
<organism evidence="7 8">
    <name type="scientific">Paraburkholderia phymatum (strain DSM 17167 / CIP 108236 / LMG 21445 / STM815)</name>
    <name type="common">Burkholderia phymatum</name>
    <dbReference type="NCBI Taxonomy" id="391038"/>
    <lineage>
        <taxon>Bacteria</taxon>
        <taxon>Pseudomonadati</taxon>
        <taxon>Pseudomonadota</taxon>
        <taxon>Betaproteobacteria</taxon>
        <taxon>Burkholderiales</taxon>
        <taxon>Burkholderiaceae</taxon>
        <taxon>Paraburkholderia</taxon>
    </lineage>
</organism>
<evidence type="ECO:0000313" key="8">
    <source>
        <dbReference type="Proteomes" id="UP000001192"/>
    </source>
</evidence>
<dbReference type="HOGENOM" id="CLU_027562_0_4_4"/>
<dbReference type="SUPFAM" id="SSF56349">
    <property type="entry name" value="DNA breaking-rejoining enzymes"/>
    <property type="match status" value="1"/>
</dbReference>
<sequence length="422" mass="47494">MSVFASTAAARRKRSGRTATAPASGRCTRRSLKRQRTAAARENINIIEAEKRERIVRTGATLNQVFEVWFNESIAEKRGRKGRKDGGKVLRRQAELHWLGRFGERHIGDINRTDIVEHFRAISRTGRNRTAVVNFRAMHQLIKWANRTRPYRQMLADSDFFEIDVADVVTGDYHPVHGNERSRTLSDDEIRLLAKKMHASTLPRYAVYAVYIMLGTGCRVGELSLARWANVDLEAGLWTLPAPNTKTQAEITVVLSPFVQRQFEALRAMHTGTCVFPRRLGVSAAEEVPIDGATVGKVITYRQMTPAEHARKPLVMDHDALALPGGRWRCHDLRRTAATVMQRCGVDDTSIHRCLNHAREDALDRVYLQERTTPRMRAAWLALGEYLDRLLGTAPEAANDDEKEVTTTTGREAGAVPLKIVA</sequence>
<evidence type="ECO:0000313" key="7">
    <source>
        <dbReference type="EMBL" id="ACC74822.1"/>
    </source>
</evidence>
<evidence type="ECO:0000256" key="3">
    <source>
        <dbReference type="ARBA" id="ARBA00023125"/>
    </source>
</evidence>
<dbReference type="GO" id="GO:0015074">
    <property type="term" value="P:DNA integration"/>
    <property type="evidence" value="ECO:0007669"/>
    <property type="project" value="UniProtKB-KW"/>
</dbReference>
<accession>B2JV45</accession>
<dbReference type="PROSITE" id="PS51898">
    <property type="entry name" value="TYR_RECOMBINASE"/>
    <property type="match status" value="1"/>
</dbReference>
<dbReference type="InterPro" id="IPR050808">
    <property type="entry name" value="Phage_Integrase"/>
</dbReference>
<dbReference type="KEGG" id="bph:Bphy_5756"/>
<evidence type="ECO:0000256" key="4">
    <source>
        <dbReference type="ARBA" id="ARBA00023172"/>
    </source>
</evidence>
<keyword evidence="3" id="KW-0238">DNA-binding</keyword>
<dbReference type="PANTHER" id="PTHR30629:SF2">
    <property type="entry name" value="PROPHAGE INTEGRASE INTS-RELATED"/>
    <property type="match status" value="1"/>
</dbReference>
<dbReference type="Proteomes" id="UP000001192">
    <property type="component" value="Plasmid pBPHY01"/>
</dbReference>
<keyword evidence="4" id="KW-0233">DNA recombination</keyword>
<dbReference type="Gene3D" id="1.10.150.130">
    <property type="match status" value="1"/>
</dbReference>
<dbReference type="InterPro" id="IPR013762">
    <property type="entry name" value="Integrase-like_cat_sf"/>
</dbReference>
<evidence type="ECO:0000256" key="1">
    <source>
        <dbReference type="ARBA" id="ARBA00008857"/>
    </source>
</evidence>
<name>B2JV45_PARP8</name>
<dbReference type="EMBL" id="CP001045">
    <property type="protein sequence ID" value="ACC74822.1"/>
    <property type="molecule type" value="Genomic_DNA"/>
</dbReference>
<comment type="similarity">
    <text evidence="1">Belongs to the 'phage' integrase family.</text>
</comment>
<dbReference type="Pfam" id="PF00589">
    <property type="entry name" value="Phage_integrase"/>
    <property type="match status" value="1"/>
</dbReference>
<reference evidence="8" key="1">
    <citation type="journal article" date="2014" name="Stand. Genomic Sci.">
        <title>Complete genome sequence of Burkholderia phymatum STM815(T), a broad host range and efficient nitrogen-fixing symbiont of Mimosa species.</title>
        <authorList>
            <person name="Moulin L."/>
            <person name="Klonowska A."/>
            <person name="Caroline B."/>
            <person name="Booth K."/>
            <person name="Vriezen J.A."/>
            <person name="Melkonian R."/>
            <person name="James E.K."/>
            <person name="Young J.P."/>
            <person name="Bena G."/>
            <person name="Hauser L."/>
            <person name="Land M."/>
            <person name="Kyrpides N."/>
            <person name="Bruce D."/>
            <person name="Chain P."/>
            <person name="Copeland A."/>
            <person name="Pitluck S."/>
            <person name="Woyke T."/>
            <person name="Lizotte-Waniewski M."/>
            <person name="Bristow J."/>
            <person name="Riley M."/>
        </authorList>
    </citation>
    <scope>NUCLEOTIDE SEQUENCE [LARGE SCALE GENOMIC DNA]</scope>
    <source>
        <strain evidence="8">DSM 17167 / CIP 108236 / LMG 21445 / STM815</strain>
        <plasmid evidence="8">Plasmid pBPHY01</plasmid>
    </source>
</reference>
<keyword evidence="7" id="KW-0614">Plasmid</keyword>
<gene>
    <name evidence="7" type="ordered locus">Bphy_5756</name>
</gene>
<dbReference type="InterPro" id="IPR011010">
    <property type="entry name" value="DNA_brk_join_enz"/>
</dbReference>
<feature type="region of interest" description="Disordered" evidence="5">
    <location>
        <begin position="1"/>
        <end position="35"/>
    </location>
</feature>
<evidence type="ECO:0000256" key="2">
    <source>
        <dbReference type="ARBA" id="ARBA00022908"/>
    </source>
</evidence>
<dbReference type="Gene3D" id="1.10.443.10">
    <property type="entry name" value="Intergrase catalytic core"/>
    <property type="match status" value="1"/>
</dbReference>
<keyword evidence="2" id="KW-0229">DNA integration</keyword>
<evidence type="ECO:0000256" key="5">
    <source>
        <dbReference type="SAM" id="MobiDB-lite"/>
    </source>
</evidence>
<dbReference type="PANTHER" id="PTHR30629">
    <property type="entry name" value="PROPHAGE INTEGRASE"/>
    <property type="match status" value="1"/>
</dbReference>
<evidence type="ECO:0000259" key="6">
    <source>
        <dbReference type="PROSITE" id="PS51898"/>
    </source>
</evidence>
<dbReference type="AlphaFoldDB" id="B2JV45"/>
<dbReference type="InterPro" id="IPR010998">
    <property type="entry name" value="Integrase_recombinase_N"/>
</dbReference>
<protein>
    <submittedName>
        <fullName evidence="7">Integrase family protein</fullName>
    </submittedName>
</protein>
<feature type="domain" description="Tyr recombinase" evidence="6">
    <location>
        <begin position="180"/>
        <end position="381"/>
    </location>
</feature>
<geneLocation type="plasmid" evidence="7 8">
    <name>pBPHY01</name>
</geneLocation>
<dbReference type="GO" id="GO:0003677">
    <property type="term" value="F:DNA binding"/>
    <property type="evidence" value="ECO:0007669"/>
    <property type="project" value="UniProtKB-KW"/>
</dbReference>